<evidence type="ECO:0000256" key="7">
    <source>
        <dbReference type="SAM" id="Phobius"/>
    </source>
</evidence>
<dbReference type="InterPro" id="IPR050833">
    <property type="entry name" value="Poly_Biosynth_Transport"/>
</dbReference>
<proteinExistence type="inferred from homology"/>
<dbReference type="RefSeq" id="WP_233388547.1">
    <property type="nucleotide sequence ID" value="NZ_JAJTWT010000001.1"/>
</dbReference>
<organism evidence="8 9">
    <name type="scientific">Pelomonas caseinilytica</name>
    <dbReference type="NCBI Taxonomy" id="2906763"/>
    <lineage>
        <taxon>Bacteria</taxon>
        <taxon>Pseudomonadati</taxon>
        <taxon>Pseudomonadota</taxon>
        <taxon>Betaproteobacteria</taxon>
        <taxon>Burkholderiales</taxon>
        <taxon>Sphaerotilaceae</taxon>
        <taxon>Roseateles</taxon>
    </lineage>
</organism>
<feature type="transmembrane region" description="Helical" evidence="7">
    <location>
        <begin position="385"/>
        <end position="404"/>
    </location>
</feature>
<dbReference type="Pfam" id="PF13440">
    <property type="entry name" value="Polysacc_synt_3"/>
    <property type="match status" value="1"/>
</dbReference>
<evidence type="ECO:0000256" key="4">
    <source>
        <dbReference type="ARBA" id="ARBA00022692"/>
    </source>
</evidence>
<accession>A0ABS8X632</accession>
<feature type="transmembrane region" description="Helical" evidence="7">
    <location>
        <begin position="83"/>
        <end position="105"/>
    </location>
</feature>
<comment type="subcellular location">
    <subcellularLocation>
        <location evidence="1">Cell membrane</location>
        <topology evidence="1">Multi-pass membrane protein</topology>
    </subcellularLocation>
</comment>
<evidence type="ECO:0000256" key="2">
    <source>
        <dbReference type="ARBA" id="ARBA00007430"/>
    </source>
</evidence>
<evidence type="ECO:0000256" key="6">
    <source>
        <dbReference type="ARBA" id="ARBA00023136"/>
    </source>
</evidence>
<keyword evidence="4 7" id="KW-0812">Transmembrane</keyword>
<feature type="transmembrane region" description="Helical" evidence="7">
    <location>
        <begin position="359"/>
        <end position="379"/>
    </location>
</feature>
<evidence type="ECO:0000313" key="9">
    <source>
        <dbReference type="Proteomes" id="UP001201463"/>
    </source>
</evidence>
<feature type="transmembrane region" description="Helical" evidence="7">
    <location>
        <begin position="416"/>
        <end position="438"/>
    </location>
</feature>
<keyword evidence="9" id="KW-1185">Reference proteome</keyword>
<sequence>MTVAPLAAEGIALRRAVLANLLSSVGESGARFLLGLALARLLRASELGLFALAMAVYGVAQLLRDLGITTYLQREPALTQARFSACLGLLATTTAAVTLALAVLAEPLSRALGQPRLAPLLWVLAPMLPLSAFSSVMAALQLRALAAGPIVRMSWLGLWVQAGVSLACCAQGAGALGLAWAQLATTVVCGLAHLGMRPPGLRWRPALRGAREVLGFAGRAALPAALTNLHGLLPDLLLGRLGGAHVLGLFGRAQAAVGLLQTLAGRALSFGALPVLARQHAEGRALEPALRRATALLTGLGWPLLALTAAYREPLIGLLYGPAWLDCAPAVPPLALAAALALMFSQLGAALSAVGRPELAAVPVALTLAARMGFGLAGFDGSVASFGWAMLAAALVALPLQLALSARHLAQPPRALAAAVRGSALAALAVVLVPIALVPPAWLGTLCLCRHPLFEEVAQLARRRMTSRK</sequence>
<comment type="similarity">
    <text evidence="2">Belongs to the polysaccharide synthase family.</text>
</comment>
<name>A0ABS8X632_9BURK</name>
<evidence type="ECO:0000256" key="1">
    <source>
        <dbReference type="ARBA" id="ARBA00004651"/>
    </source>
</evidence>
<evidence type="ECO:0000313" key="8">
    <source>
        <dbReference type="EMBL" id="MCE4535819.1"/>
    </source>
</evidence>
<feature type="transmembrane region" description="Helical" evidence="7">
    <location>
        <begin position="41"/>
        <end position="63"/>
    </location>
</feature>
<gene>
    <name evidence="8" type="ORF">LXT12_00915</name>
</gene>
<evidence type="ECO:0000256" key="3">
    <source>
        <dbReference type="ARBA" id="ARBA00022475"/>
    </source>
</evidence>
<dbReference type="Proteomes" id="UP001201463">
    <property type="component" value="Unassembled WGS sequence"/>
</dbReference>
<dbReference type="EMBL" id="JAJTWT010000001">
    <property type="protein sequence ID" value="MCE4535819.1"/>
    <property type="molecule type" value="Genomic_DNA"/>
</dbReference>
<feature type="transmembrane region" description="Helical" evidence="7">
    <location>
        <begin position="331"/>
        <end position="352"/>
    </location>
</feature>
<dbReference type="PANTHER" id="PTHR30250">
    <property type="entry name" value="PST FAMILY PREDICTED COLANIC ACID TRANSPORTER"/>
    <property type="match status" value="1"/>
</dbReference>
<protein>
    <submittedName>
        <fullName evidence="8">Oligosaccharide flippase family protein</fullName>
    </submittedName>
</protein>
<feature type="transmembrane region" description="Helical" evidence="7">
    <location>
        <begin position="289"/>
        <end position="311"/>
    </location>
</feature>
<keyword evidence="6 7" id="KW-0472">Membrane</keyword>
<keyword evidence="5 7" id="KW-1133">Transmembrane helix</keyword>
<feature type="transmembrane region" description="Helical" evidence="7">
    <location>
        <begin position="179"/>
        <end position="196"/>
    </location>
</feature>
<keyword evidence="3" id="KW-1003">Cell membrane</keyword>
<dbReference type="PANTHER" id="PTHR30250:SF10">
    <property type="entry name" value="LIPOPOLYSACCHARIDE BIOSYNTHESIS PROTEIN WZXC"/>
    <property type="match status" value="1"/>
</dbReference>
<reference evidence="8 9" key="1">
    <citation type="submission" date="2021-12" db="EMBL/GenBank/DDBJ databases">
        <title>Genome seq of p7.</title>
        <authorList>
            <person name="Seo T."/>
        </authorList>
    </citation>
    <scope>NUCLEOTIDE SEQUENCE [LARGE SCALE GENOMIC DNA]</scope>
    <source>
        <strain evidence="8 9">P7</strain>
    </source>
</reference>
<feature type="transmembrane region" description="Helical" evidence="7">
    <location>
        <begin position="154"/>
        <end position="173"/>
    </location>
</feature>
<evidence type="ECO:0000256" key="5">
    <source>
        <dbReference type="ARBA" id="ARBA00022989"/>
    </source>
</evidence>
<feature type="transmembrane region" description="Helical" evidence="7">
    <location>
        <begin position="117"/>
        <end position="142"/>
    </location>
</feature>
<comment type="caution">
    <text evidence="8">The sequence shown here is derived from an EMBL/GenBank/DDBJ whole genome shotgun (WGS) entry which is preliminary data.</text>
</comment>